<evidence type="ECO:0000313" key="3">
    <source>
        <dbReference type="Proteomes" id="UP000189229"/>
    </source>
</evidence>
<name>A0A1V3X4U8_MYCKA</name>
<dbReference type="EMBL" id="MVBM01000004">
    <property type="protein sequence ID" value="OOK74118.1"/>
    <property type="molecule type" value="Genomic_DNA"/>
</dbReference>
<proteinExistence type="predicted"/>
<feature type="compositionally biased region" description="Polar residues" evidence="1">
    <location>
        <begin position="8"/>
        <end position="19"/>
    </location>
</feature>
<dbReference type="AlphaFoldDB" id="A0A1V3X4U8"/>
<sequence>MSAPATAGSASRDNTSTKASGEGRDAAGLGVTGVDVAGVPTGY</sequence>
<protein>
    <submittedName>
        <fullName evidence="2">Uncharacterized protein</fullName>
    </submittedName>
</protein>
<evidence type="ECO:0000256" key="1">
    <source>
        <dbReference type="SAM" id="MobiDB-lite"/>
    </source>
</evidence>
<accession>A0A1V3X4U8</accession>
<reference evidence="2 3" key="1">
    <citation type="submission" date="2017-02" db="EMBL/GenBank/DDBJ databases">
        <title>Complete genome sequences of Mycobacterium kansasii strains isolated from rhesus macaques.</title>
        <authorList>
            <person name="Panda A."/>
            <person name="Nagaraj S."/>
            <person name="Zhao X."/>
            <person name="Tettelin H."/>
            <person name="Detolla L.J."/>
        </authorList>
    </citation>
    <scope>NUCLEOTIDE SEQUENCE [LARGE SCALE GENOMIC DNA]</scope>
    <source>
        <strain evidence="2 3">11-3813</strain>
    </source>
</reference>
<organism evidence="2 3">
    <name type="scientific">Mycobacterium kansasii</name>
    <dbReference type="NCBI Taxonomy" id="1768"/>
    <lineage>
        <taxon>Bacteria</taxon>
        <taxon>Bacillati</taxon>
        <taxon>Actinomycetota</taxon>
        <taxon>Actinomycetes</taxon>
        <taxon>Mycobacteriales</taxon>
        <taxon>Mycobacteriaceae</taxon>
        <taxon>Mycobacterium</taxon>
    </lineage>
</organism>
<dbReference type="Proteomes" id="UP000189229">
    <property type="component" value="Unassembled WGS sequence"/>
</dbReference>
<gene>
    <name evidence="2" type="ORF">BZL30_4371</name>
</gene>
<evidence type="ECO:0000313" key="2">
    <source>
        <dbReference type="EMBL" id="OOK74118.1"/>
    </source>
</evidence>
<comment type="caution">
    <text evidence="2">The sequence shown here is derived from an EMBL/GenBank/DDBJ whole genome shotgun (WGS) entry which is preliminary data.</text>
</comment>
<feature type="region of interest" description="Disordered" evidence="1">
    <location>
        <begin position="1"/>
        <end position="43"/>
    </location>
</feature>